<name>A0ABD2PUQ8_9PLAT</name>
<dbReference type="SMART" id="SM00028">
    <property type="entry name" value="TPR"/>
    <property type="match status" value="8"/>
</dbReference>
<evidence type="ECO:0000313" key="7">
    <source>
        <dbReference type="Proteomes" id="UP001626550"/>
    </source>
</evidence>
<evidence type="ECO:0000256" key="2">
    <source>
        <dbReference type="ARBA" id="ARBA00022803"/>
    </source>
</evidence>
<keyword evidence="7" id="KW-1185">Reference proteome</keyword>
<feature type="repeat" description="TPR" evidence="3">
    <location>
        <begin position="470"/>
        <end position="503"/>
    </location>
</feature>
<proteinExistence type="predicted"/>
<dbReference type="PANTHER" id="PTHR14027">
    <property type="entry name" value="RNA POLYMERASE-ASSOCIATED PROTEIN CTR9"/>
    <property type="match status" value="1"/>
</dbReference>
<feature type="compositionally biased region" description="Basic and acidic residues" evidence="5">
    <location>
        <begin position="907"/>
        <end position="916"/>
    </location>
</feature>
<dbReference type="Pfam" id="PF13181">
    <property type="entry name" value="TPR_8"/>
    <property type="match status" value="1"/>
</dbReference>
<dbReference type="FunFam" id="1.25.40.10:FF:000289">
    <property type="entry name" value="RNA polymerase-associated protein CTR9 homolog"/>
    <property type="match status" value="1"/>
</dbReference>
<dbReference type="PROSITE" id="PS50005">
    <property type="entry name" value="TPR"/>
    <property type="match status" value="4"/>
</dbReference>
<evidence type="ECO:0000256" key="3">
    <source>
        <dbReference type="PROSITE-ProRule" id="PRU00339"/>
    </source>
</evidence>
<keyword evidence="2 3" id="KW-0802">TPR repeat</keyword>
<dbReference type="FunFam" id="1.25.40.10:FF:000322">
    <property type="entry name" value="RNA polymerase-associated protein CTR9 homolog"/>
    <property type="match status" value="1"/>
</dbReference>
<dbReference type="Gene3D" id="1.25.40.10">
    <property type="entry name" value="Tetratricopeptide repeat domain"/>
    <property type="match status" value="4"/>
</dbReference>
<keyword evidence="1" id="KW-0677">Repeat</keyword>
<feature type="repeat" description="TPR" evidence="3">
    <location>
        <begin position="166"/>
        <end position="199"/>
    </location>
</feature>
<feature type="region of interest" description="Disordered" evidence="5">
    <location>
        <begin position="831"/>
        <end position="1056"/>
    </location>
</feature>
<evidence type="ECO:0000313" key="6">
    <source>
        <dbReference type="EMBL" id="KAL3311004.1"/>
    </source>
</evidence>
<feature type="compositionally biased region" description="Polar residues" evidence="5">
    <location>
        <begin position="1036"/>
        <end position="1056"/>
    </location>
</feature>
<evidence type="ECO:0000256" key="1">
    <source>
        <dbReference type="ARBA" id="ARBA00022737"/>
    </source>
</evidence>
<feature type="repeat" description="TPR" evidence="3">
    <location>
        <begin position="504"/>
        <end position="537"/>
    </location>
</feature>
<evidence type="ECO:0000256" key="5">
    <source>
        <dbReference type="SAM" id="MobiDB-lite"/>
    </source>
</evidence>
<gene>
    <name evidence="6" type="primary">CTR9</name>
    <name evidence="6" type="ORF">Ciccas_010421</name>
</gene>
<dbReference type="GO" id="GO:0005634">
    <property type="term" value="C:nucleus"/>
    <property type="evidence" value="ECO:0007669"/>
    <property type="project" value="UniProtKB-ARBA"/>
</dbReference>
<feature type="repeat" description="TPR" evidence="3">
    <location>
        <begin position="201"/>
        <end position="234"/>
    </location>
</feature>
<feature type="compositionally biased region" description="Basic residues" evidence="5">
    <location>
        <begin position="953"/>
        <end position="969"/>
    </location>
</feature>
<dbReference type="Proteomes" id="UP001626550">
    <property type="component" value="Unassembled WGS sequence"/>
</dbReference>
<protein>
    <submittedName>
        <fullName evidence="6">Protein required for normal CLN1 and CLN2 G1 cyclin expression</fullName>
    </submittedName>
</protein>
<comment type="caution">
    <text evidence="6">The sequence shown here is derived from an EMBL/GenBank/DDBJ whole genome shotgun (WGS) entry which is preliminary data.</text>
</comment>
<accession>A0ABD2PUQ8</accession>
<dbReference type="Pfam" id="PF13432">
    <property type="entry name" value="TPR_16"/>
    <property type="match status" value="1"/>
</dbReference>
<keyword evidence="4" id="KW-0175">Coiled coil</keyword>
<dbReference type="Pfam" id="PF14559">
    <property type="entry name" value="TPR_19"/>
    <property type="match status" value="1"/>
</dbReference>
<feature type="compositionally biased region" description="Basic residues" evidence="5">
    <location>
        <begin position="864"/>
        <end position="877"/>
    </location>
</feature>
<feature type="compositionally biased region" description="Low complexity" evidence="5">
    <location>
        <begin position="937"/>
        <end position="947"/>
    </location>
</feature>
<dbReference type="PANTHER" id="PTHR14027:SF2">
    <property type="entry name" value="RNA POLYMERASE-ASSOCIATED PROTEIN CTR9 HOMOLOG"/>
    <property type="match status" value="1"/>
</dbReference>
<dbReference type="InterPro" id="IPR011990">
    <property type="entry name" value="TPR-like_helical_dom_sf"/>
</dbReference>
<dbReference type="InterPro" id="IPR019734">
    <property type="entry name" value="TPR_rpt"/>
</dbReference>
<evidence type="ECO:0000256" key="4">
    <source>
        <dbReference type="SAM" id="Coils"/>
    </source>
</evidence>
<dbReference type="SUPFAM" id="SSF48452">
    <property type="entry name" value="TPR-like"/>
    <property type="match status" value="2"/>
</dbReference>
<reference evidence="6 7" key="1">
    <citation type="submission" date="2024-11" db="EMBL/GenBank/DDBJ databases">
        <title>Adaptive evolution of stress response genes in parasites aligns with host niche diversity.</title>
        <authorList>
            <person name="Hahn C."/>
            <person name="Resl P."/>
        </authorList>
    </citation>
    <scope>NUCLEOTIDE SEQUENCE [LARGE SCALE GENOMIC DNA]</scope>
    <source>
        <strain evidence="6">EGGRZ-B1_66</strain>
        <tissue evidence="6">Body</tissue>
    </source>
</reference>
<sequence length="1056" mass="120380">MLGEPSATIEIPLRGGEEVIELDIDQLPPVDEVLNILTQETAPLNVWINISLAFYRKRFLDDFERILEEAKISYKNLKPFTQGEYVQMLDMLANYYGRKAFKEKDKDQRNQLITKATTLFTSTDGIALYDQKHLLGRAYHFIYQGENWAQADSQLNFVLNQSVPTSAAFLGKACIAFNKKEYRNALGFYRRALRLQPNCPANVRLGIGHCFFKLGNLTKARLAFLRTLELDPKCVGALIGLAILDLNEKTQESIKQGVQKLSRAYNLDPSNPMVLNHLVDHFFYKKEYEKVHKLALHAFLNTENEEMKAESSYQMARAYHVEEDYDKAFQYYYLLLENDIDGALNAYTKALNTLEEIQLDLSPELLNNVGVLHYLKKDYVKSEEFFRRALQRVAEEFLPEDEEEPDNTDKQLVQLALDCLQLKGKPQTEYFQGLAISVSYNCARMLEELGQTDLAELIYRGILLEHATYTECYLRLGCIAKNRGQLRDASIWFNECLEVKPGNPDALSQMAVLHLQSNEIDQAQKMFSRVLEQPEHRADSYARIGLGNIWLNSVHHTLKDRERQKRHLERAMSCYKAVLSADPKNIWAAHGLGCVFAHKGHVNEARDVFAQVREATAEFPHVWINIAHIYVEQKQFTPAIQMYENCMNKFNLQTDTELLLYLARAQYKCGLLNDCKTTLLSAKIIQPWDYLLTYNLALVQKRLAVTVLQDEASSFLAVYEAIADLSMARWTFDFLQKKPDVPSRQLAEDETNICQDLLRQAEYHLNRAKSREEQERVIRQTQELERESQRQREQLLREREQAEQQEKQRRLEEERGKFLEKAKQIVIEPSAGPLSKGLGGRKSKRVVATDDSSSGAGSGGKDNKPRRKKTKVKTKKKAPVDDGLSKQQRLRVVSKAMVESDDSSSDGDAHSEDNRRAAIFSSDEEPVTKKVAKEASDLGSGLSSVSSNEERRRSKVKRRKKEPKPKRRERSSSSSASLDGAANRLMALFSSESETEAERPVASVPQQEEDDAETIARRKLASQLLESDSEEEPMVQASSSDEASPRPQSAGSSPLE</sequence>
<organism evidence="6 7">
    <name type="scientific">Cichlidogyrus casuarinus</name>
    <dbReference type="NCBI Taxonomy" id="1844966"/>
    <lineage>
        <taxon>Eukaryota</taxon>
        <taxon>Metazoa</taxon>
        <taxon>Spiralia</taxon>
        <taxon>Lophotrochozoa</taxon>
        <taxon>Platyhelminthes</taxon>
        <taxon>Monogenea</taxon>
        <taxon>Monopisthocotylea</taxon>
        <taxon>Dactylogyridea</taxon>
        <taxon>Ancyrocephalidae</taxon>
        <taxon>Cichlidogyrus</taxon>
    </lineage>
</organism>
<feature type="compositionally biased region" description="Basic and acidic residues" evidence="5">
    <location>
        <begin position="926"/>
        <end position="936"/>
    </location>
</feature>
<dbReference type="AlphaFoldDB" id="A0ABD2PUQ8"/>
<dbReference type="EMBL" id="JBJKFK010002506">
    <property type="protein sequence ID" value="KAL3311004.1"/>
    <property type="molecule type" value="Genomic_DNA"/>
</dbReference>
<dbReference type="InterPro" id="IPR031101">
    <property type="entry name" value="Ctr9"/>
</dbReference>
<feature type="coiled-coil region" evidence="4">
    <location>
        <begin position="767"/>
        <end position="822"/>
    </location>
</feature>